<feature type="transmembrane region" description="Helical" evidence="1">
    <location>
        <begin position="159"/>
        <end position="177"/>
    </location>
</feature>
<feature type="transmembrane region" description="Helical" evidence="1">
    <location>
        <begin position="248"/>
        <end position="268"/>
    </location>
</feature>
<evidence type="ECO:0000313" key="4">
    <source>
        <dbReference type="Proteomes" id="UP000224056"/>
    </source>
</evidence>
<protein>
    <recommendedName>
        <fullName evidence="2">Acyltransferase 3 domain-containing protein</fullName>
    </recommendedName>
</protein>
<feature type="transmembrane region" description="Helical" evidence="1">
    <location>
        <begin position="12"/>
        <end position="32"/>
    </location>
</feature>
<dbReference type="InterPro" id="IPR002656">
    <property type="entry name" value="Acyl_transf_3_dom"/>
</dbReference>
<sequence length="379" mass="43318">MTKSALQREPRSSGFELLRIIAMLMIVLHHHILHNQFNPVGTGWSLKQLAYVFMVPGGKIGVVIFFGISAWFLCESRSPTVKSSLKRIWILEREVLFYSIGLMTFYCIYNREKISLHGVIVTLFPVTRDTWWYITSYVLFLLFYPFINESLHKLGRSMHGKLCLVIAVIWLVVYGLLPGPYFDFEYTNFLAFIYLYILIAYYRWYMTEFSSAVGWLLIALGTLIFGAASIACDFLYYKTGASFNQSRIGYLGGDCKLPTIIIGFGALIIASHQHFVSAAINYIAGSTLAVYLIHDYPTTRTLLASVFNIAKFYDSGWAVLLSVGIALLIFLACICIDIPRRAIWRVRLDKQPGKLFEVAYTQLEKVGRRLNPAFTRFIR</sequence>
<keyword evidence="1" id="KW-0812">Transmembrane</keyword>
<reference evidence="3 4" key="1">
    <citation type="submission" date="2016-10" db="EMBL/GenBank/DDBJ databases">
        <title>The whole genome sequencing and assembly of B. asteroides DSM 20089 strain.</title>
        <authorList>
            <person name="Lee Y.-J."/>
            <person name="Park M.-K."/>
            <person name="Yi H."/>
            <person name="Bahn Y.-S."/>
            <person name="Kim J.F."/>
            <person name="Lee D.-W."/>
        </authorList>
    </citation>
    <scope>NUCLEOTIDE SEQUENCE [LARGE SCALE GENOMIC DNA]</scope>
    <source>
        <strain evidence="3 4">DSM 20089</strain>
    </source>
</reference>
<evidence type="ECO:0000259" key="2">
    <source>
        <dbReference type="Pfam" id="PF01757"/>
    </source>
</evidence>
<gene>
    <name evidence="3" type="ORF">BA20089_07580</name>
</gene>
<feature type="transmembrane region" description="Helical" evidence="1">
    <location>
        <begin position="131"/>
        <end position="147"/>
    </location>
</feature>
<feature type="transmembrane region" description="Helical" evidence="1">
    <location>
        <begin position="212"/>
        <end position="236"/>
    </location>
</feature>
<dbReference type="GO" id="GO:0016747">
    <property type="term" value="F:acyltransferase activity, transferring groups other than amino-acyl groups"/>
    <property type="evidence" value="ECO:0007669"/>
    <property type="project" value="InterPro"/>
</dbReference>
<feature type="transmembrane region" description="Helical" evidence="1">
    <location>
        <begin position="95"/>
        <end position="111"/>
    </location>
</feature>
<dbReference type="AlphaFoldDB" id="A0AAD0EVE2"/>
<feature type="transmembrane region" description="Helical" evidence="1">
    <location>
        <begin position="189"/>
        <end position="205"/>
    </location>
</feature>
<evidence type="ECO:0000313" key="3">
    <source>
        <dbReference type="EMBL" id="ATO41989.1"/>
    </source>
</evidence>
<feature type="transmembrane region" description="Helical" evidence="1">
    <location>
        <begin position="52"/>
        <end position="74"/>
    </location>
</feature>
<organism evidence="3 4">
    <name type="scientific">Bifidobacterium asteroides DSM 20089</name>
    <dbReference type="NCBI Taxonomy" id="1437594"/>
    <lineage>
        <taxon>Bacteria</taxon>
        <taxon>Bacillati</taxon>
        <taxon>Actinomycetota</taxon>
        <taxon>Actinomycetes</taxon>
        <taxon>Bifidobacteriales</taxon>
        <taxon>Bifidobacteriaceae</taxon>
        <taxon>Bifidobacterium</taxon>
    </lineage>
</organism>
<keyword evidence="1" id="KW-0472">Membrane</keyword>
<name>A0AAD0EVE2_9BIFI</name>
<feature type="transmembrane region" description="Helical" evidence="1">
    <location>
        <begin position="275"/>
        <end position="293"/>
    </location>
</feature>
<feature type="transmembrane region" description="Helical" evidence="1">
    <location>
        <begin position="317"/>
        <end position="338"/>
    </location>
</feature>
<dbReference type="Pfam" id="PF01757">
    <property type="entry name" value="Acyl_transf_3"/>
    <property type="match status" value="1"/>
</dbReference>
<dbReference type="EMBL" id="CP017696">
    <property type="protein sequence ID" value="ATO41989.1"/>
    <property type="molecule type" value="Genomic_DNA"/>
</dbReference>
<dbReference type="GeneID" id="93051240"/>
<dbReference type="Proteomes" id="UP000224056">
    <property type="component" value="Chromosome"/>
</dbReference>
<dbReference type="RefSeq" id="WP_052309352.1">
    <property type="nucleotide sequence ID" value="NZ_CP017696.1"/>
</dbReference>
<feature type="domain" description="Acyltransferase 3" evidence="2">
    <location>
        <begin position="14"/>
        <end position="333"/>
    </location>
</feature>
<proteinExistence type="predicted"/>
<keyword evidence="1" id="KW-1133">Transmembrane helix</keyword>
<evidence type="ECO:0000256" key="1">
    <source>
        <dbReference type="SAM" id="Phobius"/>
    </source>
</evidence>
<accession>A0AAD0EVE2</accession>